<evidence type="ECO:0000256" key="1">
    <source>
        <dbReference type="ARBA" id="ARBA00022729"/>
    </source>
</evidence>
<organism evidence="3 4">
    <name type="scientific">Bombella pollinis</name>
    <dbReference type="NCBI Taxonomy" id="2967337"/>
    <lineage>
        <taxon>Bacteria</taxon>
        <taxon>Pseudomonadati</taxon>
        <taxon>Pseudomonadota</taxon>
        <taxon>Alphaproteobacteria</taxon>
        <taxon>Acetobacterales</taxon>
        <taxon>Acetobacteraceae</taxon>
        <taxon>Bombella</taxon>
    </lineage>
</organism>
<gene>
    <name evidence="3" type="ORF">NQF89_01020</name>
</gene>
<dbReference type="InterPro" id="IPR013425">
    <property type="entry name" value="Autotrns_rpt"/>
</dbReference>
<dbReference type="RefSeq" id="WP_266137297.1">
    <property type="nucleotide sequence ID" value="NZ_JANIDX010000001.1"/>
</dbReference>
<dbReference type="EMBL" id="JANIDX010000001">
    <property type="protein sequence ID" value="MCX5619009.1"/>
    <property type="molecule type" value="Genomic_DNA"/>
</dbReference>
<name>A0ABT3WL24_9PROT</name>
<evidence type="ECO:0000259" key="2">
    <source>
        <dbReference type="PROSITE" id="PS51208"/>
    </source>
</evidence>
<reference evidence="3 4" key="1">
    <citation type="submission" date="2022-07" db="EMBL/GenBank/DDBJ databases">
        <title>Bombella genomes.</title>
        <authorList>
            <person name="Harer L."/>
            <person name="Styblova S."/>
            <person name="Ehrmann M."/>
        </authorList>
    </citation>
    <scope>NUCLEOTIDE SEQUENCE [LARGE SCALE GENOMIC DNA]</scope>
    <source>
        <strain evidence="3 4">TMW 2.2556</strain>
    </source>
</reference>
<dbReference type="Pfam" id="PF12951">
    <property type="entry name" value="PATR"/>
    <property type="match status" value="2"/>
</dbReference>
<protein>
    <submittedName>
        <fullName evidence="3">Autotransporter domain-containing protein</fullName>
    </submittedName>
</protein>
<keyword evidence="4" id="KW-1185">Reference proteome</keyword>
<dbReference type="SUPFAM" id="SSF103515">
    <property type="entry name" value="Autotransporter"/>
    <property type="match status" value="1"/>
</dbReference>
<keyword evidence="1" id="KW-0732">Signal</keyword>
<feature type="domain" description="Autotransporter" evidence="2">
    <location>
        <begin position="1380"/>
        <end position="1657"/>
    </location>
</feature>
<dbReference type="InterPro" id="IPR036709">
    <property type="entry name" value="Autotransporte_beta_dom_sf"/>
</dbReference>
<dbReference type="SMART" id="SM00869">
    <property type="entry name" value="Autotransporter"/>
    <property type="match status" value="1"/>
</dbReference>
<dbReference type="PROSITE" id="PS51208">
    <property type="entry name" value="AUTOTRANSPORTER"/>
    <property type="match status" value="1"/>
</dbReference>
<dbReference type="Proteomes" id="UP001165575">
    <property type="component" value="Unassembled WGS sequence"/>
</dbReference>
<dbReference type="Gene3D" id="2.40.128.130">
    <property type="entry name" value="Autotransporter beta-domain"/>
    <property type="match status" value="1"/>
</dbReference>
<accession>A0ABT3WL24</accession>
<dbReference type="NCBIfam" id="TIGR02601">
    <property type="entry name" value="autotrns_rpt"/>
    <property type="match status" value="2"/>
</dbReference>
<proteinExistence type="predicted"/>
<dbReference type="InterPro" id="IPR005546">
    <property type="entry name" value="Autotransporte_beta"/>
</dbReference>
<comment type="caution">
    <text evidence="3">The sequence shown here is derived from an EMBL/GenBank/DDBJ whole genome shotgun (WGS) entry which is preliminary data.</text>
</comment>
<evidence type="ECO:0000313" key="4">
    <source>
        <dbReference type="Proteomes" id="UP001165575"/>
    </source>
</evidence>
<dbReference type="Pfam" id="PF03797">
    <property type="entry name" value="Autotransporter"/>
    <property type="match status" value="1"/>
</dbReference>
<sequence length="1657" mass="170400">MRNKLLFTAALFCVEMTPFGRIYTPARAADAYDAAVTGLDDSGVTGVYNANGDLSGSTDHPTDAVASQILEREKASLPTGPNGVKSGFFGQGTAYVTDTTNNKKLPFVQASSGMMVGAGSDPASTQKNNIVTLDKTINYDGYTLVRGNGSLVLQNGGTINSQGVTEVGYLAKDAAHMIVDRNSALHMNGDVAGATPNTIIGSLIVGNNDPTPDTTGTITSSGNSELIVQNGGAVTARTVSVTNYVGGNGGVIYVTGDGSQLVAGDGGLTINSGKGVVLVDRSGVIESKGVISFGDAQLVSTTDGAQNGNNGTTNDVYDTVRGNLIVGRRGTLIAGDSEVALTNTMPDGSTDNGLTGHQQVVYNYGRTDGITQNYGQNAIVSNVDYPQSTQFSIIDGTLANRTDAGSDGKGVDPLHTDMNIGIAGTATFNATNAAVNASTPLDPISGKQDATGITVAGDIANYKDVSGNSYTGSLNKTGSGTLTLLGNNTYTGTTTVQDGTLQLGGIVGSSTPSTPYDQRLAARTLEHNTQGSAASYKGSQAYNNALQDAYNQAGKIDPSSAITIGKTGTVNLAWATNTLADTPNNPNHSPNSAARENYRVISNNISGQGQLLRDATDGVIGESVNVLDQANSVTHLTGQVNLTHVDGSPETALLLRKGNLAVDSYAGKTGAINITGGGNVVIGSDLGGQKDYTNDKAARGDDNNRFILQNGGSLTTDGNMVIADKAAGVGNVIVTGKNVTGDLPSGQGDTGATSSLTLKNTGNTGNLVVGNAGTGFLTVGERGTVAVGGNLTLGKEAGSYGVLTVGNGIYGNHNTDVVSRVDLTGTGSTGNLVVGGQGYGNVSLQSGGEISAYSVSVGGTPGSTVGVGAIPPGLATDANALDGGQLLNIGKGGLTIGEDKQDATLYAVGVTHGGTINSEGQVRITRDGFLKVGDGDASFATVKKGTLIAGDVGGNPGIVSTSTQANAFTLFGNGVIQNRQGSDLHIASDIYLSDGHYATDVRRGTFDTNGQNTYIMGNLLDRGQGGLVKTGAGTLYINGHQNNYTGQTVIDQGALALGTDDGVASDVNLSSSAGLSVGDGGKLTGNTKQDVNDYGAAPVTTVAGGGTLEANWGHSTGTLNIGALNHTGTALTMNGTDGHQSILSVGAGTTATNNRIVLQNATAYTPNASAGDLTLRDGDATTTPTGKTVSGSFRQLTSGEIHVNGDAALNSATLNVQRTGDGRIFAGDAYRILTATGKVTANHDNALTGNLGTGSLFVAPYTVFEDHAVDIIYDRSDVSFSSVANTRNEAAVGHGLDSLPSSSDVVRAVSGVMTAQEARRAMNNLSGEIHASARTALIQDSYLLEQAVLDRLADAGCHDGDYVSSQGRYDFYTRRKESRCYRDHAVMWGQAYGSMGHNGGGGSVDALHHQTAGFVMGADAPVANRWRVGGMISYGHSMFNTNRASNSSGNSNNISIGAYAGSHWGRFNLKLGAFYTWNLMNTRRHVDVLGFGGRQTSHYRDGTARAFTELSYKMNVGKLQFEPFVEGAYVNQYAGSFHEHGAAALYSHSGNRSVGFTTFGFRTGQDFRIGDLRMHAHVMAAYRRAYGSLGSSRGQRFLDGGDNMNITGVLLSRDAAVTKAGVSAKLTNRIDLDLSYIGQYGNHSIDSGATGSIKVAF</sequence>
<evidence type="ECO:0000313" key="3">
    <source>
        <dbReference type="EMBL" id="MCX5619009.1"/>
    </source>
</evidence>